<feature type="region of interest" description="Disordered" evidence="6">
    <location>
        <begin position="173"/>
        <end position="194"/>
    </location>
</feature>
<dbReference type="InterPro" id="IPR001584">
    <property type="entry name" value="Integrase_cat-core"/>
</dbReference>
<dbReference type="SUPFAM" id="SSF46689">
    <property type="entry name" value="Homeodomain-like"/>
    <property type="match status" value="1"/>
</dbReference>
<proteinExistence type="inferred from homology"/>
<name>A0A0G3IIU4_9BURK</name>
<dbReference type="InterPro" id="IPR012337">
    <property type="entry name" value="RNaseH-like_sf"/>
</dbReference>
<dbReference type="PATRIC" id="fig|573737.6.peg.6087"/>
<dbReference type="InterPro" id="IPR009057">
    <property type="entry name" value="Homeodomain-like_sf"/>
</dbReference>
<keyword evidence="8" id="KW-0614">Plasmid</keyword>
<keyword evidence="9" id="KW-1185">Reference proteome</keyword>
<evidence type="ECO:0000259" key="7">
    <source>
        <dbReference type="PROSITE" id="PS50994"/>
    </source>
</evidence>
<dbReference type="PROSITE" id="PS50994">
    <property type="entry name" value="INTEGRASE"/>
    <property type="match status" value="1"/>
</dbReference>
<evidence type="ECO:0000256" key="6">
    <source>
        <dbReference type="SAM" id="MobiDB-lite"/>
    </source>
</evidence>
<evidence type="ECO:0000256" key="5">
    <source>
        <dbReference type="ARBA" id="ARBA00023172"/>
    </source>
</evidence>
<feature type="domain" description="Integrase catalytic" evidence="7">
    <location>
        <begin position="274"/>
        <end position="453"/>
    </location>
</feature>
<evidence type="ECO:0000256" key="1">
    <source>
        <dbReference type="ARBA" id="ARBA00002190"/>
    </source>
</evidence>
<dbReference type="AlphaFoldDB" id="A0A0G3IIU4"/>
<dbReference type="Proteomes" id="UP000035050">
    <property type="component" value="Plasmid pPO70-2"/>
</dbReference>
<dbReference type="InterPro" id="IPR053392">
    <property type="entry name" value="Transposase_IS30-like"/>
</dbReference>
<evidence type="ECO:0000256" key="4">
    <source>
        <dbReference type="ARBA" id="ARBA00023125"/>
    </source>
</evidence>
<evidence type="ECO:0000256" key="3">
    <source>
        <dbReference type="ARBA" id="ARBA00022578"/>
    </source>
</evidence>
<dbReference type="NCBIfam" id="NF033563">
    <property type="entry name" value="transpos_IS30"/>
    <property type="match status" value="2"/>
</dbReference>
<geneLocation type="plasmid" evidence="8 9">
    <name>pPO70-2</name>
</geneLocation>
<comment type="similarity">
    <text evidence="2">Belongs to the transposase IS30 family.</text>
</comment>
<keyword evidence="5" id="KW-0233">DNA recombination</keyword>
<dbReference type="SUPFAM" id="SSF53098">
    <property type="entry name" value="Ribonuclease H-like"/>
    <property type="match status" value="1"/>
</dbReference>
<evidence type="ECO:0000256" key="2">
    <source>
        <dbReference type="ARBA" id="ARBA00006363"/>
    </source>
</evidence>
<organism evidence="8 9">
    <name type="scientific">Pandoraea oxalativorans</name>
    <dbReference type="NCBI Taxonomy" id="573737"/>
    <lineage>
        <taxon>Bacteria</taxon>
        <taxon>Pseudomonadati</taxon>
        <taxon>Pseudomonadota</taxon>
        <taxon>Betaproteobacteria</taxon>
        <taxon>Burkholderiales</taxon>
        <taxon>Burkholderiaceae</taxon>
        <taxon>Pandoraea</taxon>
    </lineage>
</organism>
<dbReference type="PROSITE" id="PS01043">
    <property type="entry name" value="TRANSPOSASE_IS30"/>
    <property type="match status" value="1"/>
</dbReference>
<accession>A0A0G3IIU4</accession>
<dbReference type="GO" id="GO:0004803">
    <property type="term" value="F:transposase activity"/>
    <property type="evidence" value="ECO:0007669"/>
    <property type="project" value="InterPro"/>
</dbReference>
<dbReference type="InterPro" id="IPR051917">
    <property type="entry name" value="Transposase-Integrase"/>
</dbReference>
<dbReference type="EMBL" id="CP011519">
    <property type="protein sequence ID" value="AKK25015.1"/>
    <property type="molecule type" value="Genomic_DNA"/>
</dbReference>
<dbReference type="Gene3D" id="3.30.420.10">
    <property type="entry name" value="Ribonuclease H-like superfamily/Ribonuclease H"/>
    <property type="match status" value="1"/>
</dbReference>
<dbReference type="Gene3D" id="1.10.10.60">
    <property type="entry name" value="Homeodomain-like"/>
    <property type="match status" value="1"/>
</dbReference>
<dbReference type="InterPro" id="IPR036397">
    <property type="entry name" value="RNaseH_sf"/>
</dbReference>
<dbReference type="PANTHER" id="PTHR10948:SF23">
    <property type="entry name" value="TRANSPOSASE INSI FOR INSERTION SEQUENCE ELEMENT IS30A-RELATED"/>
    <property type="match status" value="1"/>
</dbReference>
<protein>
    <submittedName>
        <fullName evidence="8">Integrase</fullName>
    </submittedName>
</protein>
<keyword evidence="3" id="KW-0815">Transposition</keyword>
<keyword evidence="4" id="KW-0238">DNA-binding</keyword>
<dbReference type="GO" id="GO:0006313">
    <property type="term" value="P:DNA transposition"/>
    <property type="evidence" value="ECO:0007669"/>
    <property type="project" value="InterPro"/>
</dbReference>
<dbReference type="InterPro" id="IPR025246">
    <property type="entry name" value="IS30-like_HTH"/>
</dbReference>
<evidence type="ECO:0000313" key="9">
    <source>
        <dbReference type="Proteomes" id="UP000035050"/>
    </source>
</evidence>
<evidence type="ECO:0000313" key="8">
    <source>
        <dbReference type="EMBL" id="AKK25015.1"/>
    </source>
</evidence>
<sequence>MRRSAKQVYRLSGRAAMYSPGAPSLGHEIERRFWQQIATGITSEKAAEAVGASQAVGSRWFHYHGGMPLFMSKPISGRYLSFAEREEIVLLSVQGLGVREIARRIRRSASTVSRELTRNAATRGGSLEYRASVAQWKAERFAKRPKPAKLATNARLRQYVQERLEGKVHDADGHEIAGPKQAPFKGRNKPHRGERRWVKGWSPEQIANRLQVYFPDDESMRISHEAIYQALYIQGRGVLKRELVGCLRTGRALRVPRARARAKAWAHVSEEVMISSRPAEAEDRAVPGHWEGDLLIGLNRSAIGTLVERSSRFTMLVHLPCEKGYGLIPRTKNGPALAGYGAVTMANALKKTVVDLPAHLWRSLTWDRGKELSDHARFTIESGVKVFFADPHSPWQRGTNENTNGLLRQYFPKGTDLSRWSAREIQAVANTLNSRPRKTLGWKTPAEASHGYLKSVQQSDVATTG</sequence>
<dbReference type="GO" id="GO:0015074">
    <property type="term" value="P:DNA integration"/>
    <property type="evidence" value="ECO:0007669"/>
    <property type="project" value="InterPro"/>
</dbReference>
<dbReference type="Pfam" id="PF13936">
    <property type="entry name" value="HTH_38"/>
    <property type="match status" value="1"/>
</dbReference>
<gene>
    <name evidence="8" type="ORF">MB84_30130</name>
</gene>
<dbReference type="GO" id="GO:0005829">
    <property type="term" value="C:cytosol"/>
    <property type="evidence" value="ECO:0007669"/>
    <property type="project" value="TreeGrafter"/>
</dbReference>
<comment type="function">
    <text evidence="1">Required for the transposition of the insertion element.</text>
</comment>
<dbReference type="PANTHER" id="PTHR10948">
    <property type="entry name" value="TRANSPOSASE"/>
    <property type="match status" value="1"/>
</dbReference>
<dbReference type="GO" id="GO:0003677">
    <property type="term" value="F:DNA binding"/>
    <property type="evidence" value="ECO:0007669"/>
    <property type="project" value="UniProtKB-KW"/>
</dbReference>
<dbReference type="InterPro" id="IPR001598">
    <property type="entry name" value="Transposase_IS30_CS"/>
</dbReference>
<dbReference type="KEGG" id="pox:MB84_30130"/>
<reference evidence="8" key="1">
    <citation type="submission" date="2016-06" db="EMBL/GenBank/DDBJ databases">
        <title>Pandoraea oxalativorans DSM 23570 Genome Sequencing.</title>
        <authorList>
            <person name="Ee R."/>
            <person name="Lim Y.-L."/>
            <person name="Yong D."/>
            <person name="Yin W.-F."/>
            <person name="Chan K.-G."/>
        </authorList>
    </citation>
    <scope>NUCLEOTIDE SEQUENCE</scope>
    <source>
        <strain evidence="8">DSM 23570</strain>
        <plasmid evidence="8">pPO70-2</plasmid>
    </source>
</reference>